<comment type="similarity">
    <text evidence="2">Belongs to the paired homeobox family.</text>
</comment>
<dbReference type="GO" id="GO:0005634">
    <property type="term" value="C:nucleus"/>
    <property type="evidence" value="ECO:0007669"/>
    <property type="project" value="UniProtKB-SubCell"/>
</dbReference>
<feature type="compositionally biased region" description="Polar residues" evidence="11">
    <location>
        <begin position="734"/>
        <end position="743"/>
    </location>
</feature>
<feature type="region of interest" description="Disordered" evidence="11">
    <location>
        <begin position="524"/>
        <end position="555"/>
    </location>
</feature>
<dbReference type="PANTHER" id="PTHR46892">
    <property type="entry name" value="VISUAL SYSTEM HOMEOBOX 2"/>
    <property type="match status" value="1"/>
</dbReference>
<evidence type="ECO:0000256" key="3">
    <source>
        <dbReference type="ARBA" id="ARBA00022473"/>
    </source>
</evidence>
<feature type="domain" description="Homeobox" evidence="12">
    <location>
        <begin position="408"/>
        <end position="468"/>
    </location>
</feature>
<evidence type="ECO:0008006" key="16">
    <source>
        <dbReference type="Google" id="ProtNLM"/>
    </source>
</evidence>
<evidence type="ECO:0000256" key="5">
    <source>
        <dbReference type="ARBA" id="ARBA00023125"/>
    </source>
</evidence>
<dbReference type="SMART" id="SM00389">
    <property type="entry name" value="HOX"/>
    <property type="match status" value="1"/>
</dbReference>
<feature type="compositionally biased region" description="Basic residues" evidence="11">
    <location>
        <begin position="711"/>
        <end position="721"/>
    </location>
</feature>
<evidence type="ECO:0000256" key="7">
    <source>
        <dbReference type="ARBA" id="ARBA00023163"/>
    </source>
</evidence>
<name>A0AAE0XQP1_9GAST</name>
<feature type="region of interest" description="Disordered" evidence="11">
    <location>
        <begin position="695"/>
        <end position="781"/>
    </location>
</feature>
<dbReference type="InterPro" id="IPR009057">
    <property type="entry name" value="Homeodomain-like_sf"/>
</dbReference>
<dbReference type="Proteomes" id="UP001283361">
    <property type="component" value="Unassembled WGS sequence"/>
</dbReference>
<evidence type="ECO:0000313" key="14">
    <source>
        <dbReference type="EMBL" id="KAK3702793.1"/>
    </source>
</evidence>
<dbReference type="PROSITE" id="PS50071">
    <property type="entry name" value="HOMEOBOX_2"/>
    <property type="match status" value="1"/>
</dbReference>
<dbReference type="Gene3D" id="1.10.10.60">
    <property type="entry name" value="Homeodomain-like"/>
    <property type="match status" value="1"/>
</dbReference>
<feature type="region of interest" description="Disordered" evidence="11">
    <location>
        <begin position="249"/>
        <end position="274"/>
    </location>
</feature>
<dbReference type="SUPFAM" id="SSF46689">
    <property type="entry name" value="Homeodomain-like"/>
    <property type="match status" value="1"/>
</dbReference>
<feature type="compositionally biased region" description="Basic and acidic residues" evidence="11">
    <location>
        <begin position="581"/>
        <end position="599"/>
    </location>
</feature>
<feature type="compositionally biased region" description="Acidic residues" evidence="11">
    <location>
        <begin position="600"/>
        <end position="621"/>
    </location>
</feature>
<dbReference type="EMBL" id="JAWDGP010007852">
    <property type="protein sequence ID" value="KAK3702793.1"/>
    <property type="molecule type" value="Genomic_DNA"/>
</dbReference>
<feature type="compositionally biased region" description="Low complexity" evidence="11">
    <location>
        <begin position="145"/>
        <end position="159"/>
    </location>
</feature>
<comment type="subcellular location">
    <subcellularLocation>
        <location evidence="1 9 10">Nucleus</location>
    </subcellularLocation>
</comment>
<keyword evidence="7" id="KW-0804">Transcription</keyword>
<feature type="compositionally biased region" description="Basic and acidic residues" evidence="11">
    <location>
        <begin position="55"/>
        <end position="74"/>
    </location>
</feature>
<feature type="domain" description="CVC" evidence="13">
    <location>
        <begin position="470"/>
        <end position="523"/>
    </location>
</feature>
<feature type="compositionally biased region" description="Basic and acidic residues" evidence="11">
    <location>
        <begin position="722"/>
        <end position="733"/>
    </location>
</feature>
<feature type="DNA-binding region" description="Homeobox" evidence="9">
    <location>
        <begin position="410"/>
        <end position="469"/>
    </location>
</feature>
<keyword evidence="6 9" id="KW-0371">Homeobox</keyword>
<feature type="region of interest" description="Disordered" evidence="11">
    <location>
        <begin position="579"/>
        <end position="621"/>
    </location>
</feature>
<evidence type="ECO:0000256" key="8">
    <source>
        <dbReference type="ARBA" id="ARBA00023242"/>
    </source>
</evidence>
<organism evidence="14 15">
    <name type="scientific">Elysia crispata</name>
    <name type="common">lettuce slug</name>
    <dbReference type="NCBI Taxonomy" id="231223"/>
    <lineage>
        <taxon>Eukaryota</taxon>
        <taxon>Metazoa</taxon>
        <taxon>Spiralia</taxon>
        <taxon>Lophotrochozoa</taxon>
        <taxon>Mollusca</taxon>
        <taxon>Gastropoda</taxon>
        <taxon>Heterobranchia</taxon>
        <taxon>Euthyneura</taxon>
        <taxon>Panpulmonata</taxon>
        <taxon>Sacoglossa</taxon>
        <taxon>Placobranchoidea</taxon>
        <taxon>Plakobranchidae</taxon>
        <taxon>Elysia</taxon>
    </lineage>
</organism>
<keyword evidence="4" id="KW-0805">Transcription regulation</keyword>
<evidence type="ECO:0000256" key="10">
    <source>
        <dbReference type="RuleBase" id="RU000682"/>
    </source>
</evidence>
<evidence type="ECO:0000256" key="2">
    <source>
        <dbReference type="ARBA" id="ARBA00005733"/>
    </source>
</evidence>
<dbReference type="Pfam" id="PF00046">
    <property type="entry name" value="Homeodomain"/>
    <property type="match status" value="1"/>
</dbReference>
<dbReference type="InterPro" id="IPR001356">
    <property type="entry name" value="HD"/>
</dbReference>
<keyword evidence="15" id="KW-1185">Reference proteome</keyword>
<dbReference type="PROSITE" id="PS00027">
    <property type="entry name" value="HOMEOBOX_1"/>
    <property type="match status" value="1"/>
</dbReference>
<dbReference type="InterPro" id="IPR052294">
    <property type="entry name" value="VSX_homeobox_regulators"/>
</dbReference>
<protein>
    <recommendedName>
        <fullName evidence="16">Homeobox protein CHX10</fullName>
    </recommendedName>
</protein>
<evidence type="ECO:0000313" key="15">
    <source>
        <dbReference type="Proteomes" id="UP001283361"/>
    </source>
</evidence>
<evidence type="ECO:0000259" key="12">
    <source>
        <dbReference type="PROSITE" id="PS50071"/>
    </source>
</evidence>
<feature type="compositionally biased region" description="Polar residues" evidence="11">
    <location>
        <begin position="766"/>
        <end position="781"/>
    </location>
</feature>
<reference evidence="14" key="1">
    <citation type="journal article" date="2023" name="G3 (Bethesda)">
        <title>A reference genome for the long-term kleptoplast-retaining sea slug Elysia crispata morphotype clarki.</title>
        <authorList>
            <person name="Eastman K.E."/>
            <person name="Pendleton A.L."/>
            <person name="Shaikh M.A."/>
            <person name="Suttiyut T."/>
            <person name="Ogas R."/>
            <person name="Tomko P."/>
            <person name="Gavelis G."/>
            <person name="Widhalm J.R."/>
            <person name="Wisecaver J.H."/>
        </authorList>
    </citation>
    <scope>NUCLEOTIDE SEQUENCE</scope>
    <source>
        <strain evidence="14">ECLA1</strain>
    </source>
</reference>
<evidence type="ECO:0000256" key="11">
    <source>
        <dbReference type="SAM" id="MobiDB-lite"/>
    </source>
</evidence>
<feature type="compositionally biased region" description="Basic and acidic residues" evidence="11">
    <location>
        <begin position="695"/>
        <end position="709"/>
    </location>
</feature>
<feature type="region of interest" description="Disordered" evidence="11">
    <location>
        <begin position="204"/>
        <end position="226"/>
    </location>
</feature>
<evidence type="ECO:0000256" key="9">
    <source>
        <dbReference type="PROSITE-ProRule" id="PRU00108"/>
    </source>
</evidence>
<feature type="compositionally biased region" description="Low complexity" evidence="11">
    <location>
        <begin position="32"/>
        <end position="48"/>
    </location>
</feature>
<dbReference type="InterPro" id="IPR017970">
    <property type="entry name" value="Homeobox_CS"/>
</dbReference>
<accession>A0AAE0XQP1</accession>
<dbReference type="CDD" id="cd00086">
    <property type="entry name" value="homeodomain"/>
    <property type="match status" value="1"/>
</dbReference>
<dbReference type="FunFam" id="1.10.10.60:FF:000065">
    <property type="entry name" value="Visual system homeobox 1"/>
    <property type="match status" value="1"/>
</dbReference>
<dbReference type="GO" id="GO:0000981">
    <property type="term" value="F:DNA-binding transcription factor activity, RNA polymerase II-specific"/>
    <property type="evidence" value="ECO:0007669"/>
    <property type="project" value="InterPro"/>
</dbReference>
<feature type="compositionally biased region" description="Basic and acidic residues" evidence="11">
    <location>
        <begin position="542"/>
        <end position="555"/>
    </location>
</feature>
<evidence type="ECO:0000259" key="13">
    <source>
        <dbReference type="PROSITE" id="PS51496"/>
    </source>
</evidence>
<dbReference type="PANTHER" id="PTHR46892:SF3">
    <property type="entry name" value="VISUAL SYSTEM HOMEOBOX 2"/>
    <property type="match status" value="1"/>
</dbReference>
<comment type="caution">
    <text evidence="14">The sequence shown here is derived from an EMBL/GenBank/DDBJ whole genome shotgun (WGS) entry which is preliminary data.</text>
</comment>
<feature type="region of interest" description="Disordered" evidence="11">
    <location>
        <begin position="803"/>
        <end position="822"/>
    </location>
</feature>
<feature type="compositionally biased region" description="Polar residues" evidence="11">
    <location>
        <begin position="113"/>
        <end position="122"/>
    </location>
</feature>
<proteinExistence type="inferred from homology"/>
<keyword evidence="5 9" id="KW-0238">DNA-binding</keyword>
<feature type="compositionally biased region" description="Polar residues" evidence="11">
    <location>
        <begin position="986"/>
        <end position="1001"/>
    </location>
</feature>
<feature type="region of interest" description="Disordered" evidence="11">
    <location>
        <begin position="379"/>
        <end position="410"/>
    </location>
</feature>
<dbReference type="InterPro" id="IPR023339">
    <property type="entry name" value="CVC"/>
</dbReference>
<feature type="compositionally biased region" description="Basic residues" evidence="11">
    <location>
        <begin position="400"/>
        <end position="410"/>
    </location>
</feature>
<evidence type="ECO:0000256" key="1">
    <source>
        <dbReference type="ARBA" id="ARBA00004123"/>
    </source>
</evidence>
<feature type="compositionally biased region" description="Polar residues" evidence="11">
    <location>
        <begin position="261"/>
        <end position="270"/>
    </location>
</feature>
<feature type="compositionally biased region" description="Polar residues" evidence="11">
    <location>
        <begin position="527"/>
        <end position="538"/>
    </location>
</feature>
<feature type="compositionally biased region" description="Basic and acidic residues" evidence="11">
    <location>
        <begin position="205"/>
        <end position="215"/>
    </location>
</feature>
<feature type="region of interest" description="Disordered" evidence="11">
    <location>
        <begin position="22"/>
        <end position="170"/>
    </location>
</feature>
<sequence>MTEIESDENLLQLNMETKKSTAFSIRDILGPQQYQHQKQQDSEQQQQQPSEEAEKETSPKEVESIAHYRTRTPEPEMVLGTTETLTSVTKHKNQTEVEDVGNSVNQRECRSSLHPSPENSPICTPAPGSHTAGNNELAENALTMSQSSPSQRYSYQSHQVEQRQEGSQQRQIKYQFLTDASPHPHHHRHLPQLQQNAYLQNVPKHFNDDDQKLPHGTDLPPNLRTDSTDALLKSRQLNHGSQLPLISLASPDSVHGVSPRDTFSTNSERTNNNKNNLKIDQRIDRNRFEDRRCLVDGLSSAADVVDSGFTNLARLDSRFVDSMRFSHPGRLDPRLEAAVVPQWQGGCSPIEHHTRASPGSAMLNYNLFTESQTTRDMFGCNEGSSDKDEPESPGFDHLHMHGQSKKKKKKRRHRTIFTSYQLDELEKAFKDAHYPDVQTREILAMKTSLPEDRIQVWFQNRRAKWRKTEKTWGRSSIMAEYGLYGAMVRHSLPLPETIVKSAKDGVLESSAPWLLSMYRKSIEGENSPESNISSTAEGQNGEDTKARPASADEGKLCKDFRSESIAALRARAQEFTAKQMVRGEKREGEHRDCKSRSCQDDIDVTDSDNESSCLSEDDTEAVNDNVNEKNINFEQGNNSKEALSMNSSIEEKDYNFNEKNSEKTCVPRKKKIETNCEGGQLYNNCDDSGSISEVVVRDGSPKTTNETHPRSNSKRPKKRKKSNECREHRDQKGESTAQGNYSSPSPPGNQNPVKQLPRSVEHQKHSSLNSHDSELMSSGHLNGSSINKFHLDRFAMKMQQICAMSSGEKPQDASPPKTFMANPFSNNSFMGFHGNDPNPRSFHLLQSGILGPSPFHLLSNKIASLGQADIPYAFNPHQTAQHSADNDITSPSQKASPFPLHFSGPQQWGNPFASWLSGNLSQETIMKSSPFAAAAYGFGFSDGAKVPPGVSGISSVGEGGVFPPRPGSFQPVGRRLSAPGNDVTLADTSSPLSAPNSVVAL</sequence>
<gene>
    <name evidence="14" type="ORF">RRG08_042777</name>
</gene>
<dbReference type="GO" id="GO:1990837">
    <property type="term" value="F:sequence-specific double-stranded DNA binding"/>
    <property type="evidence" value="ECO:0007669"/>
    <property type="project" value="TreeGrafter"/>
</dbReference>
<keyword evidence="8 9" id="KW-0539">Nucleus</keyword>
<dbReference type="PROSITE" id="PS51496">
    <property type="entry name" value="CVC"/>
    <property type="match status" value="1"/>
</dbReference>
<keyword evidence="3" id="KW-0217">Developmental protein</keyword>
<evidence type="ECO:0000256" key="6">
    <source>
        <dbReference type="ARBA" id="ARBA00023155"/>
    </source>
</evidence>
<evidence type="ECO:0000256" key="4">
    <source>
        <dbReference type="ARBA" id="ARBA00023015"/>
    </source>
</evidence>
<feature type="region of interest" description="Disordered" evidence="11">
    <location>
        <begin position="974"/>
        <end position="1001"/>
    </location>
</feature>
<dbReference type="AlphaFoldDB" id="A0AAE0XQP1"/>